<keyword evidence="2" id="KW-0597">Phosphoprotein</keyword>
<dbReference type="InterPro" id="IPR048334">
    <property type="entry name" value="Pellino_FHA"/>
</dbReference>
<feature type="domain" description="Pellino RING" evidence="4">
    <location>
        <begin position="280"/>
        <end position="400"/>
    </location>
</feature>
<evidence type="ECO:0008006" key="7">
    <source>
        <dbReference type="Google" id="ProtNLM"/>
    </source>
</evidence>
<comment type="caution">
    <text evidence="5">The sequence shown here is derived from an EMBL/GenBank/DDBJ whole genome shotgun (WGS) entry which is preliminary data.</text>
</comment>
<dbReference type="AlphaFoldDB" id="A0A232FAN7"/>
<dbReference type="Pfam" id="PF20723">
    <property type="entry name" value="Pellino_RING"/>
    <property type="match status" value="1"/>
</dbReference>
<dbReference type="STRING" id="543379.A0A232FAN7"/>
<evidence type="ECO:0000256" key="2">
    <source>
        <dbReference type="ARBA" id="ARBA00022553"/>
    </source>
</evidence>
<reference evidence="5 6" key="1">
    <citation type="journal article" date="2017" name="Curr. Biol.">
        <title>The Evolution of Venom by Co-option of Single-Copy Genes.</title>
        <authorList>
            <person name="Martinson E.O."/>
            <person name="Mrinalini"/>
            <person name="Kelkar Y.D."/>
            <person name="Chang C.H."/>
            <person name="Werren J.H."/>
        </authorList>
    </citation>
    <scope>NUCLEOTIDE SEQUENCE [LARGE SCALE GENOMIC DNA]</scope>
    <source>
        <strain evidence="5 6">Alberta</strain>
        <tissue evidence="5">Whole body</tissue>
    </source>
</reference>
<dbReference type="EMBL" id="NNAY01000516">
    <property type="protein sequence ID" value="OXU27906.1"/>
    <property type="molecule type" value="Genomic_DNA"/>
</dbReference>
<dbReference type="GO" id="GO:0008592">
    <property type="term" value="P:regulation of Toll signaling pathway"/>
    <property type="evidence" value="ECO:0007669"/>
    <property type="project" value="InterPro"/>
</dbReference>
<accession>A0A232FAN7</accession>
<keyword evidence="6" id="KW-1185">Reference proteome</keyword>
<sequence>MSLSAQQRREKYGELAIIGFNGRLPRGDRGRKRSKITLYKRPEANGIKLTKNIVDTKTSEPELLRSDVHSITYAFPNSTAVIMEYDSDKDTDMFQIGRSSAASIDFVIMETASIQRNVMMSRSSVSRFACRILIDRQNPKIAKIFAGGFNDKKSVHLGDKAINWWKKDDTIDGMTTNGVLISHPTEDFCGGDSQYGCWSEVSVGGDLYSLRKERKSRLVGKIKETENNILKDGTLINLCGVTLLWRSAEGLSKTPDKIDVEELVQNLNDDIVPDARAVKNNLVIPRKPVPNLPLPRPYAFVECGHVHFFKKSDLINKKCPLCHLSGPYIKLYMGLEPVFYVDYGPPVYAFKPCGHMATEKTVKFWSKAEIPYGGTNFIAVCPFCARPLDGFPGYVELSFRAYTN</sequence>
<dbReference type="GO" id="GO:0000209">
    <property type="term" value="P:protein polyubiquitination"/>
    <property type="evidence" value="ECO:0007669"/>
    <property type="project" value="InterPro"/>
</dbReference>
<dbReference type="Pfam" id="PF04710">
    <property type="entry name" value="Pellino_FHA"/>
    <property type="match status" value="1"/>
</dbReference>
<dbReference type="PANTHER" id="PTHR12098">
    <property type="entry name" value="E3 UBIQUITIN-PROTEIN LIGASE PELLINO-RELATED"/>
    <property type="match status" value="1"/>
</dbReference>
<comment type="similarity">
    <text evidence="1">Belongs to the pellino family.</text>
</comment>
<proteinExistence type="inferred from homology"/>
<name>A0A232FAN7_9HYME</name>
<evidence type="ECO:0000313" key="5">
    <source>
        <dbReference type="EMBL" id="OXU27906.1"/>
    </source>
</evidence>
<dbReference type="InterPro" id="IPR048335">
    <property type="entry name" value="Pellino_RING"/>
</dbReference>
<gene>
    <name evidence="5" type="ORF">TSAR_016313</name>
</gene>
<feature type="domain" description="Pellino FHA" evidence="3">
    <location>
        <begin position="7"/>
        <end position="262"/>
    </location>
</feature>
<dbReference type="Proteomes" id="UP000215335">
    <property type="component" value="Unassembled WGS sequence"/>
</dbReference>
<evidence type="ECO:0000259" key="4">
    <source>
        <dbReference type="Pfam" id="PF20723"/>
    </source>
</evidence>
<dbReference type="InterPro" id="IPR006800">
    <property type="entry name" value="Pellino_fam"/>
</dbReference>
<evidence type="ECO:0000259" key="3">
    <source>
        <dbReference type="Pfam" id="PF04710"/>
    </source>
</evidence>
<evidence type="ECO:0000313" key="6">
    <source>
        <dbReference type="Proteomes" id="UP000215335"/>
    </source>
</evidence>
<dbReference type="GO" id="GO:0061630">
    <property type="term" value="F:ubiquitin protein ligase activity"/>
    <property type="evidence" value="ECO:0007669"/>
    <property type="project" value="InterPro"/>
</dbReference>
<evidence type="ECO:0000256" key="1">
    <source>
        <dbReference type="ARBA" id="ARBA00005639"/>
    </source>
</evidence>
<dbReference type="PANTHER" id="PTHR12098:SF2">
    <property type="entry name" value="PROTEIN PELLINO"/>
    <property type="match status" value="1"/>
</dbReference>
<protein>
    <recommendedName>
        <fullName evidence="7">Protein pellino</fullName>
    </recommendedName>
</protein>
<organism evidence="5 6">
    <name type="scientific">Trichomalopsis sarcophagae</name>
    <dbReference type="NCBI Taxonomy" id="543379"/>
    <lineage>
        <taxon>Eukaryota</taxon>
        <taxon>Metazoa</taxon>
        <taxon>Ecdysozoa</taxon>
        <taxon>Arthropoda</taxon>
        <taxon>Hexapoda</taxon>
        <taxon>Insecta</taxon>
        <taxon>Pterygota</taxon>
        <taxon>Neoptera</taxon>
        <taxon>Endopterygota</taxon>
        <taxon>Hymenoptera</taxon>
        <taxon>Apocrita</taxon>
        <taxon>Proctotrupomorpha</taxon>
        <taxon>Chalcidoidea</taxon>
        <taxon>Pteromalidae</taxon>
        <taxon>Pteromalinae</taxon>
        <taxon>Trichomalopsis</taxon>
    </lineage>
</organism>